<reference evidence="2" key="2">
    <citation type="submission" date="2020-09" db="EMBL/GenBank/DDBJ databases">
        <authorList>
            <person name="Sun Q."/>
            <person name="Ohkuma M."/>
        </authorList>
    </citation>
    <scope>NUCLEOTIDE SEQUENCE</scope>
    <source>
        <strain evidence="2">JCM 4956</strain>
    </source>
</reference>
<name>A0A918KUB1_9ACTN</name>
<proteinExistence type="predicted"/>
<evidence type="ECO:0000313" key="2">
    <source>
        <dbReference type="EMBL" id="GGX76757.1"/>
    </source>
</evidence>
<reference evidence="2" key="1">
    <citation type="journal article" date="2014" name="Int. J. Syst. Evol. Microbiol.">
        <title>Complete genome sequence of Corynebacterium casei LMG S-19264T (=DSM 44701T), isolated from a smear-ripened cheese.</title>
        <authorList>
            <consortium name="US DOE Joint Genome Institute (JGI-PGF)"/>
            <person name="Walter F."/>
            <person name="Albersmeier A."/>
            <person name="Kalinowski J."/>
            <person name="Ruckert C."/>
        </authorList>
    </citation>
    <scope>NUCLEOTIDE SEQUENCE</scope>
    <source>
        <strain evidence="2">JCM 4956</strain>
    </source>
</reference>
<dbReference type="EMBL" id="BMWD01000019">
    <property type="protein sequence ID" value="GGX76757.1"/>
    <property type="molecule type" value="Genomic_DNA"/>
</dbReference>
<keyword evidence="3" id="KW-1185">Reference proteome</keyword>
<feature type="region of interest" description="Disordered" evidence="1">
    <location>
        <begin position="44"/>
        <end position="68"/>
    </location>
</feature>
<organism evidence="2 3">
    <name type="scientific">Streptomyces fructofermentans</name>
    <dbReference type="NCBI Taxonomy" id="152141"/>
    <lineage>
        <taxon>Bacteria</taxon>
        <taxon>Bacillati</taxon>
        <taxon>Actinomycetota</taxon>
        <taxon>Actinomycetes</taxon>
        <taxon>Kitasatosporales</taxon>
        <taxon>Streptomycetaceae</taxon>
        <taxon>Streptomyces</taxon>
    </lineage>
</organism>
<comment type="caution">
    <text evidence="2">The sequence shown here is derived from an EMBL/GenBank/DDBJ whole genome shotgun (WGS) entry which is preliminary data.</text>
</comment>
<gene>
    <name evidence="2" type="ORF">GCM10010515_50920</name>
</gene>
<accession>A0A918KUB1</accession>
<dbReference type="AlphaFoldDB" id="A0A918KUB1"/>
<evidence type="ECO:0000313" key="3">
    <source>
        <dbReference type="Proteomes" id="UP000645555"/>
    </source>
</evidence>
<evidence type="ECO:0000256" key="1">
    <source>
        <dbReference type="SAM" id="MobiDB-lite"/>
    </source>
</evidence>
<protein>
    <submittedName>
        <fullName evidence="2">Uncharacterized protein</fullName>
    </submittedName>
</protein>
<dbReference type="Proteomes" id="UP000645555">
    <property type="component" value="Unassembled WGS sequence"/>
</dbReference>
<sequence length="68" mass="7261">MEVTPNLAADGVACQGVDRTRIAVSIKLGINVDRVSAARHSLRRDVDGPLSQRGPRHAPCFPTIGRGK</sequence>